<keyword evidence="4" id="KW-0813">Transport</keyword>
<dbReference type="OrthoDB" id="9800132at2"/>
<evidence type="ECO:0000256" key="2">
    <source>
        <dbReference type="ARBA" id="ARBA00006742"/>
    </source>
</evidence>
<comment type="similarity">
    <text evidence="2">Belongs to the YajC family.</text>
</comment>
<keyword evidence="7" id="KW-0653">Protein transport</keyword>
<keyword evidence="6 11" id="KW-0812">Transmembrane</keyword>
<dbReference type="InterPro" id="IPR003849">
    <property type="entry name" value="Preprotein_translocase_YajC"/>
</dbReference>
<proteinExistence type="inferred from homology"/>
<evidence type="ECO:0000256" key="7">
    <source>
        <dbReference type="ARBA" id="ARBA00022927"/>
    </source>
</evidence>
<evidence type="ECO:0000256" key="11">
    <source>
        <dbReference type="SAM" id="Phobius"/>
    </source>
</evidence>
<evidence type="ECO:0000256" key="4">
    <source>
        <dbReference type="ARBA" id="ARBA00022448"/>
    </source>
</evidence>
<dbReference type="Pfam" id="PF02699">
    <property type="entry name" value="YajC"/>
    <property type="match status" value="1"/>
</dbReference>
<evidence type="ECO:0000256" key="8">
    <source>
        <dbReference type="ARBA" id="ARBA00022989"/>
    </source>
</evidence>
<evidence type="ECO:0000256" key="1">
    <source>
        <dbReference type="ARBA" id="ARBA00004162"/>
    </source>
</evidence>
<evidence type="ECO:0000256" key="9">
    <source>
        <dbReference type="ARBA" id="ARBA00023010"/>
    </source>
</evidence>
<keyword evidence="13" id="KW-1185">Reference proteome</keyword>
<keyword evidence="5" id="KW-1003">Cell membrane</keyword>
<accession>A0A1I2EFN1</accession>
<evidence type="ECO:0000256" key="6">
    <source>
        <dbReference type="ARBA" id="ARBA00022692"/>
    </source>
</evidence>
<reference evidence="12 13" key="1">
    <citation type="submission" date="2016-10" db="EMBL/GenBank/DDBJ databases">
        <authorList>
            <person name="de Groot N.N."/>
        </authorList>
    </citation>
    <scope>NUCLEOTIDE SEQUENCE [LARGE SCALE GENOMIC DNA]</scope>
    <source>
        <strain>GEY</strain>
        <strain evidence="13">DSM 9560</strain>
    </source>
</reference>
<keyword evidence="10 11" id="KW-0472">Membrane</keyword>
<protein>
    <recommendedName>
        <fullName evidence="3">Sec translocon accessory complex subunit YajC</fullName>
    </recommendedName>
</protein>
<dbReference type="GO" id="GO:0015031">
    <property type="term" value="P:protein transport"/>
    <property type="evidence" value="ECO:0007669"/>
    <property type="project" value="UniProtKB-KW"/>
</dbReference>
<evidence type="ECO:0000256" key="5">
    <source>
        <dbReference type="ARBA" id="ARBA00022475"/>
    </source>
</evidence>
<dbReference type="NCBIfam" id="TIGR00739">
    <property type="entry name" value="yajC"/>
    <property type="match status" value="1"/>
</dbReference>
<evidence type="ECO:0000313" key="12">
    <source>
        <dbReference type="EMBL" id="SFE91854.1"/>
    </source>
</evidence>
<dbReference type="EMBL" id="FONY01000010">
    <property type="protein sequence ID" value="SFE91854.1"/>
    <property type="molecule type" value="Genomic_DNA"/>
</dbReference>
<evidence type="ECO:0000256" key="3">
    <source>
        <dbReference type="ARBA" id="ARBA00014962"/>
    </source>
</evidence>
<feature type="transmembrane region" description="Helical" evidence="11">
    <location>
        <begin position="15"/>
        <end position="33"/>
    </location>
</feature>
<keyword evidence="9" id="KW-0811">Translocation</keyword>
<dbReference type="Proteomes" id="UP000199513">
    <property type="component" value="Unassembled WGS sequence"/>
</dbReference>
<sequence length="107" mass="11780">MYSILLQTGGGSGNMMNLLFIVGMVAVFYFFMIRPQQKKQKEQKSFLESLKRGDKIVTIGGMHGTILSIEGNTVLVEADQGVKLKFEKSAISQEQTKAAYGKTEAKA</sequence>
<dbReference type="SMART" id="SM01323">
    <property type="entry name" value="YajC"/>
    <property type="match status" value="1"/>
</dbReference>
<dbReference type="STRING" id="1003.SAMN04488541_10105"/>
<comment type="subcellular location">
    <subcellularLocation>
        <location evidence="1">Cell membrane</location>
        <topology evidence="1">Single-pass membrane protein</topology>
    </subcellularLocation>
</comment>
<organism evidence="12 13">
    <name type="scientific">Thermoflexibacter ruber</name>
    <dbReference type="NCBI Taxonomy" id="1003"/>
    <lineage>
        <taxon>Bacteria</taxon>
        <taxon>Pseudomonadati</taxon>
        <taxon>Bacteroidota</taxon>
        <taxon>Cytophagia</taxon>
        <taxon>Cytophagales</taxon>
        <taxon>Thermoflexibacteraceae</taxon>
        <taxon>Thermoflexibacter</taxon>
    </lineage>
</organism>
<dbReference type="PANTHER" id="PTHR33909:SF1">
    <property type="entry name" value="SEC TRANSLOCON ACCESSORY COMPLEX SUBUNIT YAJC"/>
    <property type="match status" value="1"/>
</dbReference>
<dbReference type="PRINTS" id="PR01853">
    <property type="entry name" value="YAJCTRNLCASE"/>
</dbReference>
<dbReference type="RefSeq" id="WP_091542363.1">
    <property type="nucleotide sequence ID" value="NZ_FONY01000010.1"/>
</dbReference>
<name>A0A1I2EFN1_9BACT</name>
<evidence type="ECO:0000256" key="10">
    <source>
        <dbReference type="ARBA" id="ARBA00023136"/>
    </source>
</evidence>
<dbReference type="PANTHER" id="PTHR33909">
    <property type="entry name" value="SEC TRANSLOCON ACCESSORY COMPLEX SUBUNIT YAJC"/>
    <property type="match status" value="1"/>
</dbReference>
<evidence type="ECO:0000313" key="13">
    <source>
        <dbReference type="Proteomes" id="UP000199513"/>
    </source>
</evidence>
<dbReference type="AlphaFoldDB" id="A0A1I2EFN1"/>
<dbReference type="GO" id="GO:0005886">
    <property type="term" value="C:plasma membrane"/>
    <property type="evidence" value="ECO:0007669"/>
    <property type="project" value="UniProtKB-SubCell"/>
</dbReference>
<keyword evidence="8 11" id="KW-1133">Transmembrane helix</keyword>
<gene>
    <name evidence="12" type="ORF">SAMN04488541_10105</name>
</gene>